<name>A0A1A9ZDG2_GLOPL</name>
<reference evidence="2" key="1">
    <citation type="submission" date="2014-03" db="EMBL/GenBank/DDBJ databases">
        <authorList>
            <person name="Aksoy S."/>
            <person name="Warren W."/>
            <person name="Wilson R.K."/>
        </authorList>
    </citation>
    <scope>NUCLEOTIDE SEQUENCE [LARGE SCALE GENOMIC DNA]</scope>
    <source>
        <strain evidence="2">IAEA</strain>
    </source>
</reference>
<sequence length="206" mass="23074">MIPSESKNVYPNSHHVAATRRPDKFFGASPPPCGVKDVADDDSSPDFVVSSTICGGCLRSRLAAYLVQTTETTYHLASPESTEKQYIVDVLTCSAFIRDENCKYSCPSTGRELRQQPVLRLYQTNVPLNDDQQPLGLHNPHPLQESKILQIDRELFRPIENLALYLVLILQLSCGSISHIVLYVEEQCSYIVKVFHNTMFTISGLT</sequence>
<dbReference type="VEuPathDB" id="VectorBase:GPAI011340"/>
<dbReference type="AlphaFoldDB" id="A0A1A9ZDG2"/>
<evidence type="ECO:0000313" key="1">
    <source>
        <dbReference type="EnsemblMetazoa" id="GPAI011340-PA"/>
    </source>
</evidence>
<reference evidence="1" key="2">
    <citation type="submission" date="2020-05" db="UniProtKB">
        <authorList>
            <consortium name="EnsemblMetazoa"/>
        </authorList>
    </citation>
    <scope>IDENTIFICATION</scope>
    <source>
        <strain evidence="1">IAEA</strain>
    </source>
</reference>
<dbReference type="Proteomes" id="UP000092445">
    <property type="component" value="Unassembled WGS sequence"/>
</dbReference>
<organism evidence="1 2">
    <name type="scientific">Glossina pallidipes</name>
    <name type="common">Tsetse fly</name>
    <dbReference type="NCBI Taxonomy" id="7398"/>
    <lineage>
        <taxon>Eukaryota</taxon>
        <taxon>Metazoa</taxon>
        <taxon>Ecdysozoa</taxon>
        <taxon>Arthropoda</taxon>
        <taxon>Hexapoda</taxon>
        <taxon>Insecta</taxon>
        <taxon>Pterygota</taxon>
        <taxon>Neoptera</taxon>
        <taxon>Endopterygota</taxon>
        <taxon>Diptera</taxon>
        <taxon>Brachycera</taxon>
        <taxon>Muscomorpha</taxon>
        <taxon>Hippoboscoidea</taxon>
        <taxon>Glossinidae</taxon>
        <taxon>Glossina</taxon>
    </lineage>
</organism>
<dbReference type="EnsemblMetazoa" id="GPAI011340-RA">
    <property type="protein sequence ID" value="GPAI011340-PA"/>
    <property type="gene ID" value="GPAI011340"/>
</dbReference>
<keyword evidence="2" id="KW-1185">Reference proteome</keyword>
<accession>A0A1A9ZDG2</accession>
<evidence type="ECO:0000313" key="2">
    <source>
        <dbReference type="Proteomes" id="UP000092445"/>
    </source>
</evidence>
<proteinExistence type="predicted"/>
<protein>
    <submittedName>
        <fullName evidence="1">Uncharacterized protein</fullName>
    </submittedName>
</protein>